<reference evidence="13" key="1">
    <citation type="submission" date="2018-01" db="EMBL/GenBank/DDBJ databases">
        <authorList>
            <person name="Regsiter A."/>
            <person name="William W."/>
        </authorList>
    </citation>
    <scope>NUCLEOTIDE SEQUENCE</scope>
    <source>
        <strain evidence="13">TRIP AH-1</strain>
    </source>
</reference>
<evidence type="ECO:0000256" key="6">
    <source>
        <dbReference type="ARBA" id="ARBA00022777"/>
    </source>
</evidence>
<dbReference type="PANTHER" id="PTHR46999">
    <property type="entry name" value="ALPHA-GLUCAN WATER DIKINASE 1, CHLOROPLASTIC-RELATED"/>
    <property type="match status" value="1"/>
</dbReference>
<evidence type="ECO:0000313" key="13">
    <source>
        <dbReference type="EMBL" id="SPD74772.1"/>
    </source>
</evidence>
<dbReference type="Gene3D" id="3.30.1490.20">
    <property type="entry name" value="ATP-grasp fold, A domain"/>
    <property type="match status" value="1"/>
</dbReference>
<feature type="domain" description="Pyruvate phosphate dikinase AMP/ATP-binding" evidence="10">
    <location>
        <begin position="817"/>
        <end position="892"/>
    </location>
</feature>
<dbReference type="GO" id="GO:0046872">
    <property type="term" value="F:metal ion binding"/>
    <property type="evidence" value="ECO:0007669"/>
    <property type="project" value="UniProtKB-KW"/>
</dbReference>
<accession>A0A445MZH5</accession>
<dbReference type="Gene3D" id="3.30.470.20">
    <property type="entry name" value="ATP-grasp fold, B domain"/>
    <property type="match status" value="1"/>
</dbReference>
<gene>
    <name evidence="13" type="ORF">PITCH_A330037</name>
</gene>
<sequence length="1021" mass="116140">MTTENILTRSGLMLLVNKQITETGVEVIISTDAQRKVIFHWGFRHRGERSWVIPDKSLWPEQSRPFGDKALQSPFLEKDGKAEVLLKLNDNLRFPLIGFVLFFPDDNLWDNNHGQDYLIEIPSRSSSTTGQLPTRHIDLDDIFKRIVERETGVHSWTLMHRFNLCYDLLDDIRDDPDGLSLVYVWLRYSAIRQLDWQRNYNTQPRELSHALDRLTNKFSDLYMDYPPARHHVRLILTNLGRGGEGQRVRDEILNIMHRHHIKEVSGHFMEEWHQKLHNNTTPDDVVICEAYLAFLRSDGNMDLFYKRLAEGGVTRERLTGYDRPIRSQPDFIPHLKDALIHDFGDFLGVLKGVHSGTDLGAAIQAARYLFDNDMHTLMDYIWSNKDSGPDGLFSLLGWITEGRRQVALWLKGHRDGVRDMLFLDLALEDYLRVAVERSLHFKWEGNRLARLIAVMMDNMALTDDDVELNQCRIQWRLLGDKPKFDQHRALKAQSVLERLGRMVNGTIDQYYKLLQPKAELMGKAFNADSWTITLFTEEVVRGRPAFVLVMLLRHLNPILRKSAVLGNWQVVSQGKGMGQVEEASSLESIKYKSFVRPTIIITDKIVGNEEIPQGVTAIITPDTTDIVSHVAIRARNAQVLIATCYDTDTLEHLRSLRGQVIGLTVNAAGEVEVKKGEQDAKKTSPKIRPVRILASRPEFSSYAISERDFSDRTVGGKANHLKRLRVILPGWIGLPISVAMPFGVFEQVLYEKINEEAARQYDHLTKKADDTAVDSVCGLLGDLKAVILGLKAPDALRSSLQRVNEDAGLIIENWAGAWECIKKVWGSKWNERAFLSRRAQGILHRDLFMSVLIQEVIEADYSFVIHTINPFTSDRDEIYAEAVPGLGETLVGNYPGRAFSFSMKKGKKTPHLHAFPSKSIGLFGNGLIFRSDSNGEDLVDYAGAGLYDSVMLQAPTQAVLDYSKEPLVWDEEFQREFCIKVAAIGVMVEKLFGYPQDIEGVYSNDRYYVVQTRPQVGINGD</sequence>
<evidence type="ECO:0000256" key="7">
    <source>
        <dbReference type="ARBA" id="ARBA00022840"/>
    </source>
</evidence>
<dbReference type="Pfam" id="PF23166">
    <property type="entry name" value="Ig_N_CWD1"/>
    <property type="match status" value="1"/>
</dbReference>
<organism evidence="13">
    <name type="scientific">uncultured Desulfobacterium sp</name>
    <dbReference type="NCBI Taxonomy" id="201089"/>
    <lineage>
        <taxon>Bacteria</taxon>
        <taxon>Pseudomonadati</taxon>
        <taxon>Thermodesulfobacteriota</taxon>
        <taxon>Desulfobacteria</taxon>
        <taxon>Desulfobacterales</taxon>
        <taxon>Desulfobacteriaceae</taxon>
        <taxon>Desulfobacterium</taxon>
        <taxon>environmental samples</taxon>
    </lineage>
</organism>
<dbReference type="GO" id="GO:0005524">
    <property type="term" value="F:ATP binding"/>
    <property type="evidence" value="ECO:0007669"/>
    <property type="project" value="UniProtKB-KW"/>
</dbReference>
<keyword evidence="5" id="KW-0547">Nucleotide-binding</keyword>
<dbReference type="InterPro" id="IPR002192">
    <property type="entry name" value="PPDK_AMP/ATP-bd"/>
</dbReference>
<dbReference type="Pfam" id="PF01326">
    <property type="entry name" value="PPDK_N"/>
    <property type="match status" value="1"/>
</dbReference>
<dbReference type="InterPro" id="IPR013815">
    <property type="entry name" value="ATP_grasp_subdomain_1"/>
</dbReference>
<dbReference type="PANTHER" id="PTHR46999:SF1">
    <property type="entry name" value="ALPHA-GLUCAN WATER DIKINASE 1, CHLOROPLASTIC"/>
    <property type="match status" value="1"/>
</dbReference>
<keyword evidence="9" id="KW-0119">Carbohydrate metabolism</keyword>
<evidence type="ECO:0000256" key="5">
    <source>
        <dbReference type="ARBA" id="ARBA00022741"/>
    </source>
</evidence>
<evidence type="ECO:0000256" key="3">
    <source>
        <dbReference type="ARBA" id="ARBA00022679"/>
    </source>
</evidence>
<evidence type="ECO:0000256" key="2">
    <source>
        <dbReference type="ARBA" id="ARBA00011738"/>
    </source>
</evidence>
<comment type="subunit">
    <text evidence="2">Homodimer.</text>
</comment>
<name>A0A445MZH5_9BACT</name>
<dbReference type="InterPro" id="IPR054481">
    <property type="entry name" value="GWD1_pHisD"/>
</dbReference>
<dbReference type="AlphaFoldDB" id="A0A445MZH5"/>
<evidence type="ECO:0000259" key="12">
    <source>
        <dbReference type="Pfam" id="PF23166"/>
    </source>
</evidence>
<dbReference type="EC" id="2.7.9.4" evidence="13"/>
<feature type="domain" description="Alpha-glucan water dikinase-like N-terminal Ig-like" evidence="12">
    <location>
        <begin position="8"/>
        <end position="120"/>
    </location>
</feature>
<protein>
    <submittedName>
        <fullName evidence="13">Putative Alpha-glucan, water dikinase</fullName>
        <ecNumber evidence="13">2.7.9.4</ecNumber>
    </submittedName>
</protein>
<keyword evidence="4" id="KW-0479">Metal-binding</keyword>
<evidence type="ECO:0000256" key="4">
    <source>
        <dbReference type="ARBA" id="ARBA00022723"/>
    </source>
</evidence>
<evidence type="ECO:0000256" key="8">
    <source>
        <dbReference type="ARBA" id="ARBA00022842"/>
    </source>
</evidence>
<comment type="cofactor">
    <cofactor evidence="1">
        <name>Mg(2+)</name>
        <dbReference type="ChEBI" id="CHEBI:18420"/>
    </cofactor>
</comment>
<evidence type="ECO:0000256" key="9">
    <source>
        <dbReference type="ARBA" id="ARBA00023277"/>
    </source>
</evidence>
<proteinExistence type="predicted"/>
<keyword evidence="3 13" id="KW-0808">Transferase</keyword>
<keyword evidence="7" id="KW-0067">ATP-binding</keyword>
<feature type="domain" description="Alpha-glucan water dikinase phosphohistidine-like" evidence="11">
    <location>
        <begin position="567"/>
        <end position="677"/>
    </location>
</feature>
<dbReference type="EMBL" id="OJIN01000174">
    <property type="protein sequence ID" value="SPD74772.1"/>
    <property type="molecule type" value="Genomic_DNA"/>
</dbReference>
<keyword evidence="8" id="KW-0460">Magnesium</keyword>
<evidence type="ECO:0000259" key="11">
    <source>
        <dbReference type="Pfam" id="PF22973"/>
    </source>
</evidence>
<evidence type="ECO:0000259" key="10">
    <source>
        <dbReference type="Pfam" id="PF01326"/>
    </source>
</evidence>
<evidence type="ECO:0000256" key="1">
    <source>
        <dbReference type="ARBA" id="ARBA00001946"/>
    </source>
</evidence>
<keyword evidence="6 13" id="KW-0418">Kinase</keyword>
<dbReference type="SUPFAM" id="SSF56059">
    <property type="entry name" value="Glutathione synthetase ATP-binding domain-like"/>
    <property type="match status" value="1"/>
</dbReference>
<dbReference type="InterPro" id="IPR056301">
    <property type="entry name" value="GWD-like_N_Ig"/>
</dbReference>
<dbReference type="Pfam" id="PF22973">
    <property type="entry name" value="GWD1_pHisD"/>
    <property type="match status" value="1"/>
</dbReference>
<dbReference type="GO" id="GO:0050521">
    <property type="term" value="F:alpha-glucan, water dikinase activity"/>
    <property type="evidence" value="ECO:0007669"/>
    <property type="project" value="UniProtKB-EC"/>
</dbReference>